<evidence type="ECO:0000256" key="1">
    <source>
        <dbReference type="ARBA" id="ARBA00004613"/>
    </source>
</evidence>
<feature type="domain" description="C1q" evidence="5">
    <location>
        <begin position="156"/>
        <end position="265"/>
    </location>
</feature>
<reference evidence="6" key="1">
    <citation type="submission" date="2021-03" db="EMBL/GenBank/DDBJ databases">
        <authorList>
            <person name="Bekaert M."/>
        </authorList>
    </citation>
    <scope>NUCLEOTIDE SEQUENCE</scope>
</reference>
<dbReference type="AlphaFoldDB" id="A0A8S3STN7"/>
<feature type="chain" id="PRO_5035926491" description="C1q domain-containing protein" evidence="4">
    <location>
        <begin position="18"/>
        <end position="347"/>
    </location>
</feature>
<dbReference type="SMART" id="SM00110">
    <property type="entry name" value="C1Q"/>
    <property type="match status" value="1"/>
</dbReference>
<dbReference type="InterPro" id="IPR008983">
    <property type="entry name" value="Tumour_necrosis_fac-like_dom"/>
</dbReference>
<evidence type="ECO:0000256" key="4">
    <source>
        <dbReference type="SAM" id="SignalP"/>
    </source>
</evidence>
<sequence>MMRIIAISIILCHICSSFTFSDPLDSKENIPSLTQCSKYDFEEKVLEKLVRMEHKMEMYELKMKKFEESVMFKLNDFNESESQRRYTMKSLILQTFKEEKSALNSSVKSLILDTFTEEKSLLNSSVQSLIQDTFKIEKNLFNSSLVNVTEDVMIKNYASSVLFKAVKLKSDTNLQGTILVFNTIITNDGHGYDKNTGIFTAPVSGVYLFSVQLCPEKGDHVLVYIRANELRIGKLSFKNTSDNNDVCAFSSSIQRVLKGQKVWIVYMSSKTYVCFPCIFNMDNPIRRHEIISNGFQDGACESTNVIDFLIKGDKSWVYGVNYDNADGGDVEVHGEMVGVMDTLFLED</sequence>
<evidence type="ECO:0000256" key="3">
    <source>
        <dbReference type="ARBA" id="ARBA00022729"/>
    </source>
</evidence>
<dbReference type="Gene3D" id="2.60.120.40">
    <property type="match status" value="1"/>
</dbReference>
<evidence type="ECO:0000313" key="7">
    <source>
        <dbReference type="Proteomes" id="UP000683360"/>
    </source>
</evidence>
<comment type="caution">
    <text evidence="6">The sequence shown here is derived from an EMBL/GenBank/DDBJ whole genome shotgun (WGS) entry which is preliminary data.</text>
</comment>
<feature type="signal peptide" evidence="4">
    <location>
        <begin position="1"/>
        <end position="17"/>
    </location>
</feature>
<dbReference type="Proteomes" id="UP000683360">
    <property type="component" value="Unassembled WGS sequence"/>
</dbReference>
<evidence type="ECO:0000313" key="6">
    <source>
        <dbReference type="EMBL" id="CAG2222166.1"/>
    </source>
</evidence>
<keyword evidence="2" id="KW-0964">Secreted</keyword>
<dbReference type="GO" id="GO:0005576">
    <property type="term" value="C:extracellular region"/>
    <property type="evidence" value="ECO:0007669"/>
    <property type="project" value="UniProtKB-SubCell"/>
</dbReference>
<organism evidence="6 7">
    <name type="scientific">Mytilus edulis</name>
    <name type="common">Blue mussel</name>
    <dbReference type="NCBI Taxonomy" id="6550"/>
    <lineage>
        <taxon>Eukaryota</taxon>
        <taxon>Metazoa</taxon>
        <taxon>Spiralia</taxon>
        <taxon>Lophotrochozoa</taxon>
        <taxon>Mollusca</taxon>
        <taxon>Bivalvia</taxon>
        <taxon>Autobranchia</taxon>
        <taxon>Pteriomorphia</taxon>
        <taxon>Mytilida</taxon>
        <taxon>Mytiloidea</taxon>
        <taxon>Mytilidae</taxon>
        <taxon>Mytilinae</taxon>
        <taxon>Mytilus</taxon>
    </lineage>
</organism>
<gene>
    <name evidence="6" type="ORF">MEDL_35530</name>
</gene>
<dbReference type="SUPFAM" id="SSF49842">
    <property type="entry name" value="TNF-like"/>
    <property type="match status" value="1"/>
</dbReference>
<dbReference type="OrthoDB" id="6154955at2759"/>
<keyword evidence="7" id="KW-1185">Reference proteome</keyword>
<evidence type="ECO:0000256" key="2">
    <source>
        <dbReference type="ARBA" id="ARBA00022525"/>
    </source>
</evidence>
<evidence type="ECO:0000259" key="5">
    <source>
        <dbReference type="PROSITE" id="PS50871"/>
    </source>
</evidence>
<protein>
    <recommendedName>
        <fullName evidence="5">C1q domain-containing protein</fullName>
    </recommendedName>
</protein>
<dbReference type="PROSITE" id="PS50871">
    <property type="entry name" value="C1Q"/>
    <property type="match status" value="1"/>
</dbReference>
<accession>A0A8S3STN7</accession>
<dbReference type="EMBL" id="CAJPWZ010001728">
    <property type="protein sequence ID" value="CAG2222166.1"/>
    <property type="molecule type" value="Genomic_DNA"/>
</dbReference>
<dbReference type="PANTHER" id="PTHR22923">
    <property type="entry name" value="CEREBELLIN-RELATED"/>
    <property type="match status" value="1"/>
</dbReference>
<dbReference type="Pfam" id="PF00386">
    <property type="entry name" value="C1q"/>
    <property type="match status" value="1"/>
</dbReference>
<dbReference type="InterPro" id="IPR050822">
    <property type="entry name" value="Cerebellin_Synaptic_Org"/>
</dbReference>
<comment type="subcellular location">
    <subcellularLocation>
        <location evidence="1">Secreted</location>
    </subcellularLocation>
</comment>
<dbReference type="InterPro" id="IPR001073">
    <property type="entry name" value="C1q_dom"/>
</dbReference>
<keyword evidence="3 4" id="KW-0732">Signal</keyword>
<dbReference type="PANTHER" id="PTHR22923:SF116">
    <property type="entry name" value="C1Q DOMAIN-CONTAINING PROTEIN"/>
    <property type="match status" value="1"/>
</dbReference>
<proteinExistence type="predicted"/>
<name>A0A8S3STN7_MYTED</name>